<reference evidence="1" key="1">
    <citation type="submission" date="2017-01" db="EMBL/GenBank/DDBJ databases">
        <title>A deep insight into the sialotranscriptome of adult male and female Cluex tarsalis mosquitoes.</title>
        <authorList>
            <person name="Ribeiro J.M."/>
            <person name="Moreira F."/>
            <person name="Bernard K.A."/>
            <person name="Calvo E."/>
        </authorList>
    </citation>
    <scope>NUCLEOTIDE SEQUENCE</scope>
    <source>
        <strain evidence="1">Kern County</strain>
        <tissue evidence="1">Salivary glands</tissue>
    </source>
</reference>
<sequence length="333" mass="38292">MEDQIERMDAIAEDHDVGGGGGGTGGQRKICLEPERIDDGDFVRICSAVGGFDGELGVVLEPLLERFRGDGVVERGQVLREVIEEVLARVDDFGTLERYIWLLQFSCGLCLLRDLPVGLSFEINKVTRSVANLDTEEYQFDPLMIHTIAKSLSEDIPLKGMNLVHVIKKLAVLNQKLFSYVSIAMIFAGIRHYVRPDEPIRMYRLYGLPEVLDLLETLKTDHLQQKALDIQRIFIVLKLLSCYQNVAILRYSQDPRPDIEEQHRCFGEFFRFREEQKRKYLRFLSLALEVVKRMSGRVDHFDRLADNEDFMLVVELLELDMIPLVKDDLGEEE</sequence>
<protein>
    <submittedName>
        <fullName evidence="1">Uncharacterized protein</fullName>
    </submittedName>
</protein>
<organism evidence="1">
    <name type="scientific">Culex tarsalis</name>
    <name type="common">Encephalitis mosquito</name>
    <dbReference type="NCBI Taxonomy" id="7177"/>
    <lineage>
        <taxon>Eukaryota</taxon>
        <taxon>Metazoa</taxon>
        <taxon>Ecdysozoa</taxon>
        <taxon>Arthropoda</taxon>
        <taxon>Hexapoda</taxon>
        <taxon>Insecta</taxon>
        <taxon>Pterygota</taxon>
        <taxon>Neoptera</taxon>
        <taxon>Endopterygota</taxon>
        <taxon>Diptera</taxon>
        <taxon>Nematocera</taxon>
        <taxon>Culicoidea</taxon>
        <taxon>Culicidae</taxon>
        <taxon>Culicinae</taxon>
        <taxon>Culicini</taxon>
        <taxon>Culex</taxon>
        <taxon>Culex</taxon>
    </lineage>
</organism>
<dbReference type="EMBL" id="GFDL01012129">
    <property type="protein sequence ID" value="JAV22916.1"/>
    <property type="molecule type" value="Transcribed_RNA"/>
</dbReference>
<accession>A0A1Q3F5T0</accession>
<evidence type="ECO:0000313" key="1">
    <source>
        <dbReference type="EMBL" id="JAV22916.1"/>
    </source>
</evidence>
<proteinExistence type="predicted"/>
<dbReference type="AlphaFoldDB" id="A0A1Q3F5T0"/>
<name>A0A1Q3F5T0_CULTA</name>